<dbReference type="Proteomes" id="UP000626210">
    <property type="component" value="Unassembled WGS sequence"/>
</dbReference>
<reference evidence="5" key="1">
    <citation type="journal article" date="2019" name="Int. J. Syst. Evol. Microbiol.">
        <title>The Global Catalogue of Microorganisms (GCM) 10K type strain sequencing project: providing services to taxonomists for standard genome sequencing and annotation.</title>
        <authorList>
            <consortium name="The Broad Institute Genomics Platform"/>
            <consortium name="The Broad Institute Genome Sequencing Center for Infectious Disease"/>
            <person name="Wu L."/>
            <person name="Ma J."/>
        </authorList>
    </citation>
    <scope>NUCLEOTIDE SEQUENCE [LARGE SCALE GENOMIC DNA]</scope>
    <source>
        <strain evidence="5">KCTC 23314</strain>
    </source>
</reference>
<dbReference type="SUPFAM" id="SSF49373">
    <property type="entry name" value="Invasin/intimin cell-adhesion fragments"/>
    <property type="match status" value="1"/>
</dbReference>
<evidence type="ECO:0000313" key="4">
    <source>
        <dbReference type="EMBL" id="GHC74860.1"/>
    </source>
</evidence>
<dbReference type="Gene3D" id="2.60.40.10">
    <property type="entry name" value="Immunoglobulins"/>
    <property type="match status" value="2"/>
</dbReference>
<dbReference type="PROSITE" id="PS51127">
    <property type="entry name" value="BIG1"/>
    <property type="match status" value="1"/>
</dbReference>
<dbReference type="InterPro" id="IPR013783">
    <property type="entry name" value="Ig-like_fold"/>
</dbReference>
<evidence type="ECO:0000256" key="2">
    <source>
        <dbReference type="SAM" id="SignalP"/>
    </source>
</evidence>
<comment type="caution">
    <text evidence="4">The sequence shown here is derived from an EMBL/GenBank/DDBJ whole genome shotgun (WGS) entry which is preliminary data.</text>
</comment>
<feature type="chain" id="PRO_5047403669" description="Big-1 domain-containing protein" evidence="2">
    <location>
        <begin position="18"/>
        <end position="648"/>
    </location>
</feature>
<accession>A0ABQ3FYW4</accession>
<sequence length="648" mass="63148">MRWMRYLAAVAAAGLVAACGGGGSSTGSSGSNGGGTATPTLTLSIVNSTGAAVTSVSVGGASTVRGTLRDSSGAAVAGRLVTFTVSDEAIATLSPATALTDASGVAQVSVEPASLSARGAATVTASATVGESPVTGSTDFSVSASSLALSALSISSTSLVSGGNATVSTTASIAGVAAGSTPVNVAFSASCGRIDGQDTSAGSFSKTTNGSGVASVTYSSVDGAGQPCSGTVTVTASSAGASAQTGTLTVAAPVANTVTFVDATPQQIFVAGSGAAEQAVLRFRVLSSVGTSLASVPVQLSIETNPGGVGLDASGSTAAVTKTSDADGYVSVSAFSGTIPGAVKVRAALVSSPTVFAESQFLTVASGPPSQRFMSLSAGQAALEGWAIDGTSTTLTVRLADRQGNAVEDGTVINFTAEGGQVARSCATTRTNNISSCSVTFVTQNPRPAGGRASVLAYTEGTKDYVDANGNNIFDAGDSLVQIGDAYRDDNESNAFDAGEFVVPRGASGACAGAGGAFPSRANTCDSGLATTVRQQAVLLFASTSPATPSFVTTRSSVSFRLRSADNPLLPMPAGTRVTATTSPTTCLIDNIGGTPLADVRPAPGSPSEDLASLVALSLSGCAAGNTVTITVTAPSGLATTFPAVTLP</sequence>
<dbReference type="PROSITE" id="PS51257">
    <property type="entry name" value="PROKAR_LIPOPROTEIN"/>
    <property type="match status" value="1"/>
</dbReference>
<evidence type="ECO:0000259" key="3">
    <source>
        <dbReference type="PROSITE" id="PS51127"/>
    </source>
</evidence>
<keyword evidence="2" id="KW-0732">Signal</keyword>
<feature type="domain" description="Big-1" evidence="3">
    <location>
        <begin position="40"/>
        <end position="150"/>
    </location>
</feature>
<name>A0ABQ3FYW4_9BURK</name>
<comment type="similarity">
    <text evidence="1">Belongs to the intimin/invasin family.</text>
</comment>
<feature type="signal peptide" evidence="2">
    <location>
        <begin position="1"/>
        <end position="17"/>
    </location>
</feature>
<keyword evidence="5" id="KW-1185">Reference proteome</keyword>
<dbReference type="EMBL" id="BMYK01000003">
    <property type="protein sequence ID" value="GHC74860.1"/>
    <property type="molecule type" value="Genomic_DNA"/>
</dbReference>
<evidence type="ECO:0000313" key="5">
    <source>
        <dbReference type="Proteomes" id="UP000626210"/>
    </source>
</evidence>
<dbReference type="InterPro" id="IPR008964">
    <property type="entry name" value="Invasin/intimin_cell_adhesion"/>
</dbReference>
<evidence type="ECO:0000256" key="1">
    <source>
        <dbReference type="ARBA" id="ARBA00010116"/>
    </source>
</evidence>
<proteinExistence type="inferred from homology"/>
<dbReference type="InterPro" id="IPR003344">
    <property type="entry name" value="Big_1_dom"/>
</dbReference>
<organism evidence="4 5">
    <name type="scientific">Pseudorhodoferax aquiterrae</name>
    <dbReference type="NCBI Taxonomy" id="747304"/>
    <lineage>
        <taxon>Bacteria</taxon>
        <taxon>Pseudomonadati</taxon>
        <taxon>Pseudomonadota</taxon>
        <taxon>Betaproteobacteria</taxon>
        <taxon>Burkholderiales</taxon>
        <taxon>Comamonadaceae</taxon>
    </lineage>
</organism>
<protein>
    <recommendedName>
        <fullName evidence="3">Big-1 domain-containing protein</fullName>
    </recommendedName>
</protein>
<gene>
    <name evidence="4" type="ORF">GCM10007320_12370</name>
</gene>